<protein>
    <submittedName>
        <fullName evidence="8">DoxX family protein</fullName>
    </submittedName>
</protein>
<sequence length="164" mass="17575">MLINKNDLILKASNFHLGNGLNVLRIAAGAFFFPHAIGKFVDGGLNPAVVGFFEAAGFWPASSWALLAAFSEITIGIALVLGICTRFAALGGALILAVAVYALQTVSGFNGWTWNTGGYEYPVFWGIVCIVISLEEFRRLRSDATPELSALSARSDSSPTPRRH</sequence>
<dbReference type="Pfam" id="PF07681">
    <property type="entry name" value="DoxX"/>
    <property type="match status" value="1"/>
</dbReference>
<keyword evidence="6 7" id="KW-0472">Membrane</keyword>
<dbReference type="EMBL" id="VLTJ01000040">
    <property type="protein sequence ID" value="TSH89561.1"/>
    <property type="molecule type" value="Genomic_DNA"/>
</dbReference>
<keyword evidence="5 7" id="KW-1133">Transmembrane helix</keyword>
<evidence type="ECO:0000313" key="9">
    <source>
        <dbReference type="Proteomes" id="UP000318405"/>
    </source>
</evidence>
<evidence type="ECO:0000256" key="3">
    <source>
        <dbReference type="ARBA" id="ARBA00022475"/>
    </source>
</evidence>
<evidence type="ECO:0000256" key="7">
    <source>
        <dbReference type="SAM" id="Phobius"/>
    </source>
</evidence>
<evidence type="ECO:0000256" key="4">
    <source>
        <dbReference type="ARBA" id="ARBA00022692"/>
    </source>
</evidence>
<evidence type="ECO:0000256" key="1">
    <source>
        <dbReference type="ARBA" id="ARBA00004651"/>
    </source>
</evidence>
<keyword evidence="3" id="KW-1003">Cell membrane</keyword>
<dbReference type="PANTHER" id="PTHR33452:SF1">
    <property type="entry name" value="INNER MEMBRANE PROTEIN YPHA-RELATED"/>
    <property type="match status" value="1"/>
</dbReference>
<name>A0A556A9L2_9BURK</name>
<evidence type="ECO:0000256" key="6">
    <source>
        <dbReference type="ARBA" id="ARBA00023136"/>
    </source>
</evidence>
<keyword evidence="4 7" id="KW-0812">Transmembrane</keyword>
<dbReference type="OrthoDB" id="6717820at2"/>
<dbReference type="AlphaFoldDB" id="A0A556A9L2"/>
<dbReference type="InterPro" id="IPR051907">
    <property type="entry name" value="DoxX-like_oxidoreductase"/>
</dbReference>
<keyword evidence="9" id="KW-1185">Reference proteome</keyword>
<accession>A0A556A9L2</accession>
<feature type="transmembrane region" description="Helical" evidence="7">
    <location>
        <begin position="21"/>
        <end position="41"/>
    </location>
</feature>
<gene>
    <name evidence="8" type="ORF">FOZ76_23555</name>
</gene>
<evidence type="ECO:0000256" key="2">
    <source>
        <dbReference type="ARBA" id="ARBA00006679"/>
    </source>
</evidence>
<comment type="similarity">
    <text evidence="2">Belongs to the DoxX family.</text>
</comment>
<proteinExistence type="inferred from homology"/>
<evidence type="ECO:0000313" key="8">
    <source>
        <dbReference type="EMBL" id="TSH89561.1"/>
    </source>
</evidence>
<dbReference type="PANTHER" id="PTHR33452">
    <property type="entry name" value="OXIDOREDUCTASE CATD-RELATED"/>
    <property type="match status" value="1"/>
</dbReference>
<organism evidence="8 9">
    <name type="scientific">Verticiella sediminum</name>
    <dbReference type="NCBI Taxonomy" id="1247510"/>
    <lineage>
        <taxon>Bacteria</taxon>
        <taxon>Pseudomonadati</taxon>
        <taxon>Pseudomonadota</taxon>
        <taxon>Betaproteobacteria</taxon>
        <taxon>Burkholderiales</taxon>
        <taxon>Alcaligenaceae</taxon>
        <taxon>Verticiella</taxon>
    </lineage>
</organism>
<feature type="transmembrane region" description="Helical" evidence="7">
    <location>
        <begin position="118"/>
        <end position="134"/>
    </location>
</feature>
<comment type="subcellular location">
    <subcellularLocation>
        <location evidence="1">Cell membrane</location>
        <topology evidence="1">Multi-pass membrane protein</topology>
    </subcellularLocation>
</comment>
<dbReference type="GO" id="GO:0005886">
    <property type="term" value="C:plasma membrane"/>
    <property type="evidence" value="ECO:0007669"/>
    <property type="project" value="UniProtKB-SubCell"/>
</dbReference>
<evidence type="ECO:0000256" key="5">
    <source>
        <dbReference type="ARBA" id="ARBA00022989"/>
    </source>
</evidence>
<comment type="caution">
    <text evidence="8">The sequence shown here is derived from an EMBL/GenBank/DDBJ whole genome shotgun (WGS) entry which is preliminary data.</text>
</comment>
<reference evidence="8 9" key="1">
    <citation type="submission" date="2019-07" db="EMBL/GenBank/DDBJ databases">
        <title>Qingshengfaniella alkalisoli gen. nov., sp. nov., isolated from saline soil.</title>
        <authorList>
            <person name="Xu L."/>
            <person name="Huang X.-X."/>
            <person name="Sun J.-Q."/>
        </authorList>
    </citation>
    <scope>NUCLEOTIDE SEQUENCE [LARGE SCALE GENOMIC DNA]</scope>
    <source>
        <strain evidence="8 9">DSM 27279</strain>
    </source>
</reference>
<dbReference type="RefSeq" id="WP_143950747.1">
    <property type="nucleotide sequence ID" value="NZ_BAABMB010000003.1"/>
</dbReference>
<dbReference type="InterPro" id="IPR032808">
    <property type="entry name" value="DoxX"/>
</dbReference>
<dbReference type="Proteomes" id="UP000318405">
    <property type="component" value="Unassembled WGS sequence"/>
</dbReference>